<organism evidence="4 5">
    <name type="scientific">Tessaracoccus lubricantis</name>
    <dbReference type="NCBI Taxonomy" id="545543"/>
    <lineage>
        <taxon>Bacteria</taxon>
        <taxon>Bacillati</taxon>
        <taxon>Actinomycetota</taxon>
        <taxon>Actinomycetes</taxon>
        <taxon>Propionibacteriales</taxon>
        <taxon>Propionibacteriaceae</taxon>
        <taxon>Tessaracoccus</taxon>
    </lineage>
</organism>
<evidence type="ECO:0000313" key="4">
    <source>
        <dbReference type="EMBL" id="GAA4889015.1"/>
    </source>
</evidence>
<proteinExistence type="inferred from homology"/>
<dbReference type="Gene3D" id="3.20.20.300">
    <property type="entry name" value="Glycoside hydrolase, family 3, N-terminal domain"/>
    <property type="match status" value="1"/>
</dbReference>
<keyword evidence="5" id="KW-1185">Reference proteome</keyword>
<dbReference type="InterPro" id="IPR036881">
    <property type="entry name" value="Glyco_hydro_3_C_sf"/>
</dbReference>
<gene>
    <name evidence="4" type="ORF">GCM10025789_01670</name>
</gene>
<accession>A0ABP9EXY2</accession>
<evidence type="ECO:0000256" key="1">
    <source>
        <dbReference type="ARBA" id="ARBA00005336"/>
    </source>
</evidence>
<dbReference type="PANTHER" id="PTHR42715:SF10">
    <property type="entry name" value="BETA-GLUCOSIDASE"/>
    <property type="match status" value="1"/>
</dbReference>
<protein>
    <recommendedName>
        <fullName evidence="3">Glycoside hydrolase family 3 C-terminal domain-containing protein</fullName>
    </recommendedName>
</protein>
<dbReference type="RefSeq" id="WP_345577563.1">
    <property type="nucleotide sequence ID" value="NZ_BAABLV010000005.1"/>
</dbReference>
<sequence length="349" mass="36077">MSDFGAVHSTADALNAGLDQELNRPIWFTPQRLDAALGAGEITQEAIDEAAFRVVRAYINVGLFDNPVPQPPITGVSTAEHKAVARELAEQSTVLLKNDGGTLPLDGAPTIAIIGPTASVTPTGTVSAKTACAANGFRGNAVLNCDAIVDPLTAITERAVAAGATVVFDNGADPAQAAAVAAEADVAVVFGHLGMGEFSDINDLNLDHGGDALIEAVSGAAQATIVVLNSGTAVVMPWLEDVDAVLQAWYGGEQFGPALAGILFGDVNPSGKLPMSFPKSLADTPTSTPEQYPGIFSDGTTQRTVAGEIRQVNYTEGLKVGYRWYEARASTPCTPSATACPTPRSSTRR</sequence>
<dbReference type="InterPro" id="IPR002772">
    <property type="entry name" value="Glyco_hydro_3_C"/>
</dbReference>
<feature type="domain" description="Glycoside hydrolase family 3 C-terminal" evidence="3">
    <location>
        <begin position="93"/>
        <end position="322"/>
    </location>
</feature>
<dbReference type="SUPFAM" id="SSF52279">
    <property type="entry name" value="Beta-D-glucan exohydrolase, C-terminal domain"/>
    <property type="match status" value="1"/>
</dbReference>
<keyword evidence="2" id="KW-0378">Hydrolase</keyword>
<dbReference type="InterPro" id="IPR036962">
    <property type="entry name" value="Glyco_hydro_3_N_sf"/>
</dbReference>
<dbReference type="InterPro" id="IPR050288">
    <property type="entry name" value="Cellulose_deg_GH3"/>
</dbReference>
<evidence type="ECO:0000259" key="3">
    <source>
        <dbReference type="Pfam" id="PF01915"/>
    </source>
</evidence>
<reference evidence="5" key="1">
    <citation type="journal article" date="2019" name="Int. J. Syst. Evol. Microbiol.">
        <title>The Global Catalogue of Microorganisms (GCM) 10K type strain sequencing project: providing services to taxonomists for standard genome sequencing and annotation.</title>
        <authorList>
            <consortium name="The Broad Institute Genomics Platform"/>
            <consortium name="The Broad Institute Genome Sequencing Center for Infectious Disease"/>
            <person name="Wu L."/>
            <person name="Ma J."/>
        </authorList>
    </citation>
    <scope>NUCLEOTIDE SEQUENCE [LARGE SCALE GENOMIC DNA]</scope>
    <source>
        <strain evidence="5">JCM 19125</strain>
    </source>
</reference>
<comment type="similarity">
    <text evidence="1">Belongs to the glycosyl hydrolase 3 family.</text>
</comment>
<dbReference type="EMBL" id="BAABLV010000005">
    <property type="protein sequence ID" value="GAA4889015.1"/>
    <property type="molecule type" value="Genomic_DNA"/>
</dbReference>
<dbReference type="SUPFAM" id="SSF51445">
    <property type="entry name" value="(Trans)glycosidases"/>
    <property type="match status" value="1"/>
</dbReference>
<comment type="caution">
    <text evidence="4">The sequence shown here is derived from an EMBL/GenBank/DDBJ whole genome shotgun (WGS) entry which is preliminary data.</text>
</comment>
<name>A0ABP9EXY2_9ACTN</name>
<dbReference type="Gene3D" id="3.40.50.1700">
    <property type="entry name" value="Glycoside hydrolase family 3 C-terminal domain"/>
    <property type="match status" value="1"/>
</dbReference>
<evidence type="ECO:0000256" key="2">
    <source>
        <dbReference type="ARBA" id="ARBA00022801"/>
    </source>
</evidence>
<dbReference type="Proteomes" id="UP001501521">
    <property type="component" value="Unassembled WGS sequence"/>
</dbReference>
<dbReference type="PANTHER" id="PTHR42715">
    <property type="entry name" value="BETA-GLUCOSIDASE"/>
    <property type="match status" value="1"/>
</dbReference>
<evidence type="ECO:0000313" key="5">
    <source>
        <dbReference type="Proteomes" id="UP001501521"/>
    </source>
</evidence>
<dbReference type="Pfam" id="PF01915">
    <property type="entry name" value="Glyco_hydro_3_C"/>
    <property type="match status" value="1"/>
</dbReference>
<dbReference type="InterPro" id="IPR017853">
    <property type="entry name" value="GH"/>
</dbReference>